<evidence type="ECO:0000313" key="2">
    <source>
        <dbReference type="EMBL" id="KYG63675.1"/>
    </source>
</evidence>
<dbReference type="GO" id="GO:0006508">
    <property type="term" value="P:proteolysis"/>
    <property type="evidence" value="ECO:0007669"/>
    <property type="project" value="UniProtKB-KW"/>
</dbReference>
<dbReference type="GO" id="GO:0008233">
    <property type="term" value="F:peptidase activity"/>
    <property type="evidence" value="ECO:0007669"/>
    <property type="project" value="UniProtKB-KW"/>
</dbReference>
<dbReference type="OrthoDB" id="5291419at2"/>
<dbReference type="InterPro" id="IPR015947">
    <property type="entry name" value="PUA-like_sf"/>
</dbReference>
<dbReference type="PANTHER" id="PTHR46732">
    <property type="entry name" value="ATP-DEPENDENT PROTEASE LA (LON) DOMAIN PROTEIN"/>
    <property type="match status" value="1"/>
</dbReference>
<dbReference type="Pfam" id="PF02190">
    <property type="entry name" value="LON_substr_bdg"/>
    <property type="match status" value="1"/>
</dbReference>
<dbReference type="RefSeq" id="WP_061835569.1">
    <property type="nucleotide sequence ID" value="NZ_LUKE01000003.1"/>
</dbReference>
<sequence>MEVFLFPLVNVTLFPRTTKPLNIFEPRYLAMIKEAAAKNIPVALGYIEDPGKVTSVKPGEHVPFVREIAGYGTVQIIEERLNGTLLVFLQGQGKVRLGKVLESGTPYIVCEGQILPEKTVLDHSAELELTSLYKILSRWVYTHIHDPSQRDMFMRHLNLPEEIVGSFASYLVRDYDLQQMVLEYDDLNEKIRFLHRLMESNELTT</sequence>
<dbReference type="SUPFAM" id="SSF88697">
    <property type="entry name" value="PUA domain-like"/>
    <property type="match status" value="1"/>
</dbReference>
<comment type="caution">
    <text evidence="2">The sequence shown here is derived from an EMBL/GenBank/DDBJ whole genome shotgun (WGS) entry which is preliminary data.</text>
</comment>
<dbReference type="AlphaFoldDB" id="A0A150WJC0"/>
<dbReference type="Proteomes" id="UP000075320">
    <property type="component" value="Unassembled WGS sequence"/>
</dbReference>
<dbReference type="PROSITE" id="PS51787">
    <property type="entry name" value="LON_N"/>
    <property type="match status" value="1"/>
</dbReference>
<dbReference type="PANTHER" id="PTHR46732:SF8">
    <property type="entry name" value="ATP-DEPENDENT PROTEASE LA (LON) DOMAIN PROTEIN"/>
    <property type="match status" value="1"/>
</dbReference>
<organism evidence="2 3">
    <name type="scientific">Bdellovibrio bacteriovorus</name>
    <dbReference type="NCBI Taxonomy" id="959"/>
    <lineage>
        <taxon>Bacteria</taxon>
        <taxon>Pseudomonadati</taxon>
        <taxon>Bdellovibrionota</taxon>
        <taxon>Bdellovibrionia</taxon>
        <taxon>Bdellovibrionales</taxon>
        <taxon>Pseudobdellovibrionaceae</taxon>
        <taxon>Bdellovibrio</taxon>
    </lineage>
</organism>
<keyword evidence="2" id="KW-0378">Hydrolase</keyword>
<gene>
    <name evidence="2" type="ORF">AZI86_12660</name>
</gene>
<dbReference type="SMART" id="SM00464">
    <property type="entry name" value="LON"/>
    <property type="match status" value="1"/>
</dbReference>
<reference evidence="2 3" key="1">
    <citation type="submission" date="2016-03" db="EMBL/GenBank/DDBJ databases">
        <authorList>
            <person name="Ploux O."/>
        </authorList>
    </citation>
    <scope>NUCLEOTIDE SEQUENCE [LARGE SCALE GENOMIC DNA]</scope>
    <source>
        <strain evidence="2 3">R0</strain>
    </source>
</reference>
<dbReference type="EMBL" id="LUKE01000003">
    <property type="protein sequence ID" value="KYG63675.1"/>
    <property type="molecule type" value="Genomic_DNA"/>
</dbReference>
<accession>A0A150WJC0</accession>
<keyword evidence="3" id="KW-1185">Reference proteome</keyword>
<dbReference type="InterPro" id="IPR046336">
    <property type="entry name" value="Lon_prtase_N_sf"/>
</dbReference>
<feature type="domain" description="Lon N-terminal" evidence="1">
    <location>
        <begin position="3"/>
        <end position="202"/>
    </location>
</feature>
<evidence type="ECO:0000259" key="1">
    <source>
        <dbReference type="PROSITE" id="PS51787"/>
    </source>
</evidence>
<protein>
    <submittedName>
        <fullName evidence="2">ATP-dependent protease La</fullName>
    </submittedName>
</protein>
<keyword evidence="2" id="KW-0645">Protease</keyword>
<dbReference type="Gene3D" id="2.30.130.40">
    <property type="entry name" value="LON domain-like"/>
    <property type="match status" value="1"/>
</dbReference>
<proteinExistence type="predicted"/>
<evidence type="ECO:0000313" key="3">
    <source>
        <dbReference type="Proteomes" id="UP000075320"/>
    </source>
</evidence>
<dbReference type="InterPro" id="IPR003111">
    <property type="entry name" value="Lon_prtase_N"/>
</dbReference>
<name>A0A150WJC0_BDEBC</name>